<name>A0ABZ2U5G7_9ACTN</name>
<dbReference type="Gene3D" id="3.40.50.12780">
    <property type="entry name" value="N-terminal domain of ligase-like"/>
    <property type="match status" value="1"/>
</dbReference>
<protein>
    <submittedName>
        <fullName evidence="1">Uncharacterized protein</fullName>
    </submittedName>
</protein>
<evidence type="ECO:0000313" key="2">
    <source>
        <dbReference type="Proteomes" id="UP001479933"/>
    </source>
</evidence>
<dbReference type="Proteomes" id="UP001479933">
    <property type="component" value="Chromosome"/>
</dbReference>
<proteinExistence type="predicted"/>
<evidence type="ECO:0000313" key="1">
    <source>
        <dbReference type="EMBL" id="WYY08998.1"/>
    </source>
</evidence>
<sequence>MRWQVGPEPDDVYWVAADVGWLTFPIQAVIGGLANGMTIVCYEGAFDTPTNERFYQSASATG</sequence>
<dbReference type="SUPFAM" id="SSF56801">
    <property type="entry name" value="Acetyl-CoA synthetase-like"/>
    <property type="match status" value="1"/>
</dbReference>
<dbReference type="EMBL" id="CP136137">
    <property type="protein sequence ID" value="WYY08998.1"/>
    <property type="molecule type" value="Genomic_DNA"/>
</dbReference>
<reference evidence="1 2" key="1">
    <citation type="journal article" date="2023" name="Virus Evol.">
        <title>Computational host range prediction-The good, the bad, and the ugly.</title>
        <authorList>
            <person name="Howell A.A."/>
            <person name="Versoza C.J."/>
            <person name="Pfeifer S.P."/>
        </authorList>
    </citation>
    <scope>NUCLEOTIDE SEQUENCE [LARGE SCALE GENOMIC DNA]</scope>
    <source>
        <strain evidence="1 2">1610/1b</strain>
    </source>
</reference>
<dbReference type="RefSeq" id="WP_204701025.1">
    <property type="nucleotide sequence ID" value="NZ_CP136137.1"/>
</dbReference>
<dbReference type="InterPro" id="IPR042099">
    <property type="entry name" value="ANL_N_sf"/>
</dbReference>
<gene>
    <name evidence="1" type="ORF">RVF87_08065</name>
</gene>
<accession>A0ABZ2U5G7</accession>
<organism evidence="1 2">
    <name type="scientific">Gordonia hydrophobica</name>
    <dbReference type="NCBI Taxonomy" id="40516"/>
    <lineage>
        <taxon>Bacteria</taxon>
        <taxon>Bacillati</taxon>
        <taxon>Actinomycetota</taxon>
        <taxon>Actinomycetes</taxon>
        <taxon>Mycobacteriales</taxon>
        <taxon>Gordoniaceae</taxon>
        <taxon>Gordonia</taxon>
    </lineage>
</organism>
<keyword evidence="2" id="KW-1185">Reference proteome</keyword>